<sequence>MMNHLSRIRRPLSGTVKFMLSLCLVSPGFLAVPSFPVKNPDHAMNLASHIAAAAPSNESVAPESLRRFTADTISKLSEQTPFHSWAGASTSMEPLGPGTRSWLVTIYRPSNASSASSSPVQIGYLIISAAPQGMYKLIEYGTGPDSLYSTNAASDPNVVAGSSLTIMPVYGGPLLAAWRVTDGNSSSTKASSAEYLDAQSGEVLPENDKTWNLQSGKYAPPSGAYGSDNAVALFPGNAIVVGEYFNPYDNILWMASDAERLTPEDALTALDQKHSLVFAASGNDRTYRFPLPIYGYQAWNASFASTEPATDTATAPAVYVLTGNGEGSSSRWISLDAIADGGSFNPLP</sequence>
<proteinExistence type="predicted"/>
<feature type="signal peptide" evidence="1">
    <location>
        <begin position="1"/>
        <end position="31"/>
    </location>
</feature>
<reference evidence="2 3" key="1">
    <citation type="submission" date="2021-06" db="EMBL/GenBank/DDBJ databases">
        <authorList>
            <person name="Sun Q."/>
            <person name="Li D."/>
        </authorList>
    </citation>
    <scope>NUCLEOTIDE SEQUENCE [LARGE SCALE GENOMIC DNA]</scope>
    <source>
        <strain evidence="2 3">MSJ-6</strain>
    </source>
</reference>
<evidence type="ECO:0000313" key="2">
    <source>
        <dbReference type="EMBL" id="MBU5672237.1"/>
    </source>
</evidence>
<dbReference type="RefSeq" id="WP_216478779.1">
    <property type="nucleotide sequence ID" value="NZ_JAHLQJ010000007.1"/>
</dbReference>
<dbReference type="EMBL" id="JAHLQJ010000007">
    <property type="protein sequence ID" value="MBU5672237.1"/>
    <property type="molecule type" value="Genomic_DNA"/>
</dbReference>
<accession>A0ABS6FPS7</accession>
<evidence type="ECO:0000313" key="3">
    <source>
        <dbReference type="Proteomes" id="UP000743001"/>
    </source>
</evidence>
<name>A0ABS6FPS7_9BACL</name>
<dbReference type="Proteomes" id="UP000743001">
    <property type="component" value="Unassembled WGS sequence"/>
</dbReference>
<organism evidence="2 3">
    <name type="scientific">Paenibacillus brevis</name>
    <dbReference type="NCBI Taxonomy" id="2841508"/>
    <lineage>
        <taxon>Bacteria</taxon>
        <taxon>Bacillati</taxon>
        <taxon>Bacillota</taxon>
        <taxon>Bacilli</taxon>
        <taxon>Bacillales</taxon>
        <taxon>Paenibacillaceae</taxon>
        <taxon>Paenibacillus</taxon>
    </lineage>
</organism>
<feature type="chain" id="PRO_5045644153" evidence="1">
    <location>
        <begin position="32"/>
        <end position="348"/>
    </location>
</feature>
<evidence type="ECO:0000256" key="1">
    <source>
        <dbReference type="SAM" id="SignalP"/>
    </source>
</evidence>
<keyword evidence="3" id="KW-1185">Reference proteome</keyword>
<protein>
    <submittedName>
        <fullName evidence="2">Uncharacterized protein</fullName>
    </submittedName>
</protein>
<gene>
    <name evidence="2" type="ORF">KQJ23_10430</name>
</gene>
<comment type="caution">
    <text evidence="2">The sequence shown here is derived from an EMBL/GenBank/DDBJ whole genome shotgun (WGS) entry which is preliminary data.</text>
</comment>
<keyword evidence="1" id="KW-0732">Signal</keyword>